<dbReference type="AlphaFoldDB" id="A0A847VD27"/>
<sequence length="322" mass="36462">MKLINMLKFRGFLILSLLILLSSTFQVHAQKDLAIGVAPTSKLIKLSPDEVYSDEVVFWNLTQSTDTYKVFIKGFRQIENHPGTAVILTEEEEANSLYSASKWVTAEKDTLSLEPHKNTKLKYTIKVPKDTTPGEYNVEIFLISESEFNEKGTATFANLASGVPILIQIGDEYVQNAELLKFITDKKIYEKIDVTFLSTIKNLGNTHIKPSGDIVVTNIFKQEVARVPYNNHSQSLLRDNTGNFEDTWQHSGYLSLDKAIILGPMTATALITYKTPHPGFSVLSEETTFWVIPWKIIFVIIMAILLIIMFRIIKKKIAEKQK</sequence>
<evidence type="ECO:0000256" key="1">
    <source>
        <dbReference type="SAM" id="Phobius"/>
    </source>
</evidence>
<dbReference type="Gene3D" id="2.60.40.10">
    <property type="entry name" value="Immunoglobulins"/>
    <property type="match status" value="1"/>
</dbReference>
<feature type="transmembrane region" description="Helical" evidence="1">
    <location>
        <begin position="292"/>
        <end position="313"/>
    </location>
</feature>
<proteinExistence type="predicted"/>
<reference evidence="3 4" key="1">
    <citation type="journal article" date="2020" name="Biotechnol. Biofuels">
        <title>New insights from the biogas microbiome by comprehensive genome-resolved metagenomics of nearly 1600 species originating from multiple anaerobic digesters.</title>
        <authorList>
            <person name="Campanaro S."/>
            <person name="Treu L."/>
            <person name="Rodriguez-R L.M."/>
            <person name="Kovalovszki A."/>
            <person name="Ziels R.M."/>
            <person name="Maus I."/>
            <person name="Zhu X."/>
            <person name="Kougias P.G."/>
            <person name="Basile A."/>
            <person name="Luo G."/>
            <person name="Schluter A."/>
            <person name="Konstantinidis K.T."/>
            <person name="Angelidaki I."/>
        </authorList>
    </citation>
    <scope>NUCLEOTIDE SEQUENCE [LARGE SCALE GENOMIC DNA]</scope>
    <source>
        <strain evidence="3">AS19jrsBPTG_9</strain>
    </source>
</reference>
<evidence type="ECO:0000256" key="2">
    <source>
        <dbReference type="SAM" id="SignalP"/>
    </source>
</evidence>
<keyword evidence="1" id="KW-1133">Transmembrane helix</keyword>
<gene>
    <name evidence="3" type="ORF">GX888_01420</name>
</gene>
<keyword evidence="1" id="KW-0472">Membrane</keyword>
<accession>A0A847VD27</accession>
<protein>
    <recommendedName>
        <fullName evidence="5">DUF916 domain-containing protein</fullName>
    </recommendedName>
</protein>
<evidence type="ECO:0000313" key="4">
    <source>
        <dbReference type="Proteomes" id="UP000564033"/>
    </source>
</evidence>
<name>A0A847VD27_9BACT</name>
<feature type="chain" id="PRO_5032562405" description="DUF916 domain-containing protein" evidence="2">
    <location>
        <begin position="30"/>
        <end position="322"/>
    </location>
</feature>
<evidence type="ECO:0008006" key="5">
    <source>
        <dbReference type="Google" id="ProtNLM"/>
    </source>
</evidence>
<dbReference type="Proteomes" id="UP000564033">
    <property type="component" value="Unassembled WGS sequence"/>
</dbReference>
<keyword evidence="2" id="KW-0732">Signal</keyword>
<organism evidence="3 4">
    <name type="scientific">Candidatus Dojkabacteria bacterium</name>
    <dbReference type="NCBI Taxonomy" id="2099670"/>
    <lineage>
        <taxon>Bacteria</taxon>
        <taxon>Candidatus Dojkabacteria</taxon>
    </lineage>
</organism>
<dbReference type="InterPro" id="IPR013783">
    <property type="entry name" value="Ig-like_fold"/>
</dbReference>
<evidence type="ECO:0000313" key="3">
    <source>
        <dbReference type="EMBL" id="NLZ24394.1"/>
    </source>
</evidence>
<comment type="caution">
    <text evidence="3">The sequence shown here is derived from an EMBL/GenBank/DDBJ whole genome shotgun (WGS) entry which is preliminary data.</text>
</comment>
<dbReference type="EMBL" id="JAAZIL010000038">
    <property type="protein sequence ID" value="NLZ24394.1"/>
    <property type="molecule type" value="Genomic_DNA"/>
</dbReference>
<feature type="signal peptide" evidence="2">
    <location>
        <begin position="1"/>
        <end position="29"/>
    </location>
</feature>
<keyword evidence="1" id="KW-0812">Transmembrane</keyword>